<dbReference type="HAMAP" id="MF_01121">
    <property type="entry name" value="Sirtuin_ClassIII"/>
    <property type="match status" value="1"/>
</dbReference>
<sequence>MLLWWVAVEAVWESARILANSRLAVAFKGAGISAESGIPTFRGKDGLWSRFDPRDLATPEAFNRDPRLVWEWYSWRIERVLAAKPNKAHRLLARLEDSGVLKAVITQNVDGLHRRAGSRRVLELHGNVLRARCTRCGSKLEWREKPSNLPPSCPRCGGVLRPDVVWFGEPLDTSILEEAFGLARRSDVMIIIGTSGAVDPAGLLPLAAKESGATLINVNPEPNRYSGVADIELRMRAVEFAERLSRALGIDV</sequence>
<comment type="function">
    <text evidence="5">NAD-dependent lysine deacetylase and desuccinylase that specifically removes acetyl and succinyl groups on target proteins. Modulates the activities of several proteins which are inactive in their acylated form. Deacetylates the N-terminal lysine residue of Alba, the major archaeal chromatin protein and that, in turn, increases Alba's DNA binding affinity, thereby repressing transcription.</text>
</comment>
<dbReference type="PANTHER" id="PTHR11085:SF10">
    <property type="entry name" value="NAD-DEPENDENT PROTEIN DEACYLASE SIRTUIN-5, MITOCHONDRIAL-RELATED"/>
    <property type="match status" value="1"/>
</dbReference>
<feature type="binding site" evidence="5 6">
    <location>
        <position position="133"/>
    </location>
    <ligand>
        <name>Zn(2+)</name>
        <dbReference type="ChEBI" id="CHEBI:29105"/>
    </ligand>
</feature>
<dbReference type="InterPro" id="IPR027546">
    <property type="entry name" value="Sirtuin_class_III"/>
</dbReference>
<keyword evidence="2 5" id="KW-0805">Transcription regulation</keyword>
<dbReference type="InterPro" id="IPR026591">
    <property type="entry name" value="Sirtuin_cat_small_dom_sf"/>
</dbReference>
<dbReference type="InterPro" id="IPR029035">
    <property type="entry name" value="DHS-like_NAD/FAD-binding_dom"/>
</dbReference>
<reference evidence="8 9" key="1">
    <citation type="submission" date="2017-02" db="EMBL/GenBank/DDBJ databases">
        <title>isolation and characterization of a novel temperate virus Aeropyrum globular virus 1 infecting hyperthermophilic archaeon Aeropyrum.</title>
        <authorList>
            <person name="Yumiya M."/>
            <person name="Yoshida T."/>
            <person name="Sako Y."/>
        </authorList>
    </citation>
    <scope>NUCLEOTIDE SEQUENCE [LARGE SCALE GENOMIC DNA]</scope>
    <source>
        <strain evidence="8 9">YK1-12-2013</strain>
    </source>
</reference>
<dbReference type="SUPFAM" id="SSF52467">
    <property type="entry name" value="DHS-like NAD/FAD-binding domain"/>
    <property type="match status" value="1"/>
</dbReference>
<keyword evidence="1 5" id="KW-0808">Transferase</keyword>
<comment type="subcellular location">
    <subcellularLocation>
        <location evidence="5">Cytoplasm</location>
    </subcellularLocation>
</comment>
<gene>
    <name evidence="5" type="primary">cobB</name>
    <name evidence="8" type="ORF">apy_03590</name>
</gene>
<protein>
    <recommendedName>
        <fullName evidence="5">NAD-dependent protein deacylase</fullName>
        <ecNumber evidence="5">2.3.1.286</ecNumber>
    </recommendedName>
    <alternativeName>
        <fullName evidence="5">Regulatory protein SIR2 homolog</fullName>
    </alternativeName>
</protein>
<dbReference type="GO" id="GO:0017136">
    <property type="term" value="F:histone deacetylase activity, NAD-dependent"/>
    <property type="evidence" value="ECO:0007669"/>
    <property type="project" value="TreeGrafter"/>
</dbReference>
<feature type="binding site" evidence="5">
    <location>
        <position position="76"/>
    </location>
    <ligand>
        <name>substrate</name>
    </ligand>
</feature>
<comment type="similarity">
    <text evidence="5">Belongs to the sirtuin family. Class III subfamily.</text>
</comment>
<feature type="domain" description="Deacetylase sirtuin-type" evidence="7">
    <location>
        <begin position="4"/>
        <end position="252"/>
    </location>
</feature>
<evidence type="ECO:0000259" key="7">
    <source>
        <dbReference type="PROSITE" id="PS50305"/>
    </source>
</evidence>
<dbReference type="GO" id="GO:0036055">
    <property type="term" value="F:protein-succinyllysine desuccinylase activity"/>
    <property type="evidence" value="ECO:0007669"/>
    <property type="project" value="UniProtKB-UniRule"/>
</dbReference>
<feature type="binding site" evidence="5">
    <location>
        <position position="237"/>
    </location>
    <ligand>
        <name>NAD(+)</name>
        <dbReference type="ChEBI" id="CHEBI:57540"/>
    </ligand>
</feature>
<dbReference type="GO" id="GO:0070403">
    <property type="term" value="F:NAD+ binding"/>
    <property type="evidence" value="ECO:0007669"/>
    <property type="project" value="UniProtKB-UniRule"/>
</dbReference>
<evidence type="ECO:0000313" key="9">
    <source>
        <dbReference type="Proteomes" id="UP000291213"/>
    </source>
</evidence>
<proteinExistence type="inferred from homology"/>
<dbReference type="NCBIfam" id="NF001753">
    <property type="entry name" value="PRK00481.1-3"/>
    <property type="match status" value="1"/>
</dbReference>
<dbReference type="InterPro" id="IPR050134">
    <property type="entry name" value="NAD-dep_sirtuin_deacylases"/>
</dbReference>
<feature type="active site" description="Proton acceptor" evidence="5 6">
    <location>
        <position position="125"/>
    </location>
</feature>
<dbReference type="Pfam" id="PF02146">
    <property type="entry name" value="SIR2"/>
    <property type="match status" value="1"/>
</dbReference>
<dbReference type="AlphaFoldDB" id="A0A401H8A2"/>
<feature type="binding site" evidence="5">
    <location>
        <begin position="219"/>
        <end position="221"/>
    </location>
    <ligand>
        <name>NAD(+)</name>
        <dbReference type="ChEBI" id="CHEBI:57540"/>
    </ligand>
</feature>
<dbReference type="InterPro" id="IPR003000">
    <property type="entry name" value="Sirtuin"/>
</dbReference>
<dbReference type="CDD" id="cd01412">
    <property type="entry name" value="SIRT5_Af1_CobB"/>
    <property type="match status" value="1"/>
</dbReference>
<comment type="catalytic activity">
    <reaction evidence="5">
        <text>N(6)-acetyl-L-lysyl-[protein] + NAD(+) + H2O = 2''-O-acetyl-ADP-D-ribose + nicotinamide + L-lysyl-[protein]</text>
        <dbReference type="Rhea" id="RHEA:43636"/>
        <dbReference type="Rhea" id="RHEA-COMP:9752"/>
        <dbReference type="Rhea" id="RHEA-COMP:10731"/>
        <dbReference type="ChEBI" id="CHEBI:15377"/>
        <dbReference type="ChEBI" id="CHEBI:17154"/>
        <dbReference type="ChEBI" id="CHEBI:29969"/>
        <dbReference type="ChEBI" id="CHEBI:57540"/>
        <dbReference type="ChEBI" id="CHEBI:61930"/>
        <dbReference type="ChEBI" id="CHEBI:83767"/>
        <dbReference type="EC" id="2.3.1.286"/>
    </reaction>
</comment>
<keyword evidence="5 6" id="KW-0862">Zinc</keyword>
<evidence type="ECO:0000256" key="2">
    <source>
        <dbReference type="ARBA" id="ARBA00023015"/>
    </source>
</evidence>
<evidence type="ECO:0000256" key="1">
    <source>
        <dbReference type="ARBA" id="ARBA00022679"/>
    </source>
</evidence>
<dbReference type="EC" id="2.3.1.286" evidence="5"/>
<comment type="caution">
    <text evidence="8">The sequence shown here is derived from an EMBL/GenBank/DDBJ whole genome shotgun (WGS) entry which is preliminary data.</text>
</comment>
<dbReference type="GO" id="GO:0036054">
    <property type="term" value="F:protein-malonyllysine demalonylase activity"/>
    <property type="evidence" value="ECO:0007669"/>
    <property type="project" value="InterPro"/>
</dbReference>
<dbReference type="PROSITE" id="PS50305">
    <property type="entry name" value="SIRTUIN"/>
    <property type="match status" value="1"/>
</dbReference>
<evidence type="ECO:0000256" key="3">
    <source>
        <dbReference type="ARBA" id="ARBA00023027"/>
    </source>
</evidence>
<dbReference type="GO" id="GO:0008270">
    <property type="term" value="F:zinc ion binding"/>
    <property type="evidence" value="ECO:0007669"/>
    <property type="project" value="UniProtKB-UniRule"/>
</dbReference>
<feature type="binding site" evidence="5">
    <location>
        <begin position="29"/>
        <end position="48"/>
    </location>
    <ligand>
        <name>NAD(+)</name>
        <dbReference type="ChEBI" id="CHEBI:57540"/>
    </ligand>
</feature>
<evidence type="ECO:0000256" key="5">
    <source>
        <dbReference type="HAMAP-Rule" id="MF_01121"/>
    </source>
</evidence>
<evidence type="ECO:0000313" key="8">
    <source>
        <dbReference type="EMBL" id="GBF08634.1"/>
    </source>
</evidence>
<organism evidence="8 9">
    <name type="scientific">Aeropyrum pernix</name>
    <dbReference type="NCBI Taxonomy" id="56636"/>
    <lineage>
        <taxon>Archaea</taxon>
        <taxon>Thermoproteota</taxon>
        <taxon>Thermoprotei</taxon>
        <taxon>Desulfurococcales</taxon>
        <taxon>Desulfurococcaceae</taxon>
        <taxon>Aeropyrum</taxon>
    </lineage>
</organism>
<dbReference type="NCBIfam" id="NF040867">
    <property type="entry name" value="prot_deacyl_CobB"/>
    <property type="match status" value="1"/>
</dbReference>
<dbReference type="Proteomes" id="UP000291213">
    <property type="component" value="Unassembled WGS sequence"/>
</dbReference>
<dbReference type="PANTHER" id="PTHR11085">
    <property type="entry name" value="NAD-DEPENDENT PROTEIN DEACYLASE SIRTUIN-5, MITOCHONDRIAL-RELATED"/>
    <property type="match status" value="1"/>
</dbReference>
<keyword evidence="3 5" id="KW-0520">NAD</keyword>
<feature type="binding site" evidence="5">
    <location>
        <begin position="193"/>
        <end position="195"/>
    </location>
    <ligand>
        <name>NAD(+)</name>
        <dbReference type="ChEBI" id="CHEBI:57540"/>
    </ligand>
</feature>
<keyword evidence="5" id="KW-0963">Cytoplasm</keyword>
<dbReference type="Gene3D" id="3.30.1600.10">
    <property type="entry name" value="SIR2/SIRT2 'Small Domain"/>
    <property type="match status" value="1"/>
</dbReference>
<dbReference type="GO" id="GO:0005737">
    <property type="term" value="C:cytoplasm"/>
    <property type="evidence" value="ECO:0007669"/>
    <property type="project" value="UniProtKB-SubCell"/>
</dbReference>
<feature type="binding site" evidence="5 6">
    <location>
        <position position="156"/>
    </location>
    <ligand>
        <name>Zn(2+)</name>
        <dbReference type="ChEBI" id="CHEBI:29105"/>
    </ligand>
</feature>
<name>A0A401H8A2_AERPX</name>
<feature type="binding site" evidence="5">
    <location>
        <begin position="107"/>
        <end position="110"/>
    </location>
    <ligand>
        <name>NAD(+)</name>
        <dbReference type="ChEBI" id="CHEBI:57540"/>
    </ligand>
</feature>
<dbReference type="EMBL" id="BDMD01000015">
    <property type="protein sequence ID" value="GBF08634.1"/>
    <property type="molecule type" value="Genomic_DNA"/>
</dbReference>
<accession>A0A401H8A2</accession>
<comment type="domain">
    <text evidence="5">2 residues (Tyr-73 and Arg-76) present in a large hydrophobic pocket are probably involved in substrate specificity. They are important for desuccinylation activity, but dispensable for deacetylation activity.</text>
</comment>
<keyword evidence="4 5" id="KW-0804">Transcription</keyword>
<dbReference type="InterPro" id="IPR026590">
    <property type="entry name" value="Ssirtuin_cat_dom"/>
</dbReference>
<comment type="cofactor">
    <cofactor evidence="5">
        <name>Zn(2+)</name>
        <dbReference type="ChEBI" id="CHEBI:29105"/>
    </cofactor>
    <text evidence="5">Binds 1 zinc ion per subunit.</text>
</comment>
<feature type="binding site" evidence="5 6">
    <location>
        <position position="153"/>
    </location>
    <ligand>
        <name>Zn(2+)</name>
        <dbReference type="ChEBI" id="CHEBI:29105"/>
    </ligand>
</feature>
<evidence type="ECO:0000256" key="4">
    <source>
        <dbReference type="ARBA" id="ARBA00023163"/>
    </source>
</evidence>
<feature type="binding site" evidence="5">
    <location>
        <position position="73"/>
    </location>
    <ligand>
        <name>substrate</name>
    </ligand>
</feature>
<feature type="binding site" evidence="5 6">
    <location>
        <position position="136"/>
    </location>
    <ligand>
        <name>Zn(2+)</name>
        <dbReference type="ChEBI" id="CHEBI:29105"/>
    </ligand>
</feature>
<evidence type="ECO:0000256" key="6">
    <source>
        <dbReference type="PROSITE-ProRule" id="PRU00236"/>
    </source>
</evidence>
<keyword evidence="5 6" id="KW-0479">Metal-binding</keyword>
<dbReference type="Gene3D" id="3.40.50.1220">
    <property type="entry name" value="TPP-binding domain"/>
    <property type="match status" value="1"/>
</dbReference>
<comment type="catalytic activity">
    <reaction evidence="5">
        <text>N(6)-succinyl-L-lysyl-[protein] + NAD(+) + H2O = 2''-O-succinyl-ADP-D-ribose + nicotinamide + L-lysyl-[protein]</text>
        <dbReference type="Rhea" id="RHEA:47668"/>
        <dbReference type="Rhea" id="RHEA-COMP:9752"/>
        <dbReference type="Rhea" id="RHEA-COMP:11877"/>
        <dbReference type="ChEBI" id="CHEBI:15377"/>
        <dbReference type="ChEBI" id="CHEBI:17154"/>
        <dbReference type="ChEBI" id="CHEBI:29969"/>
        <dbReference type="ChEBI" id="CHEBI:57540"/>
        <dbReference type="ChEBI" id="CHEBI:87830"/>
        <dbReference type="ChEBI" id="CHEBI:87832"/>
    </reaction>
</comment>